<dbReference type="AlphaFoldDB" id="A0A378W0N8"/>
<reference evidence="1" key="1">
    <citation type="submission" date="2018-06" db="EMBL/GenBank/DDBJ databases">
        <authorList>
            <consortium name="Pathogen Informatics"/>
            <person name="Doyle S."/>
        </authorList>
    </citation>
    <scope>NUCLEOTIDE SEQUENCE [LARGE SCALE GENOMIC DNA]</scope>
    <source>
        <strain evidence="1">NCTC11421</strain>
    </source>
</reference>
<organism evidence="1">
    <name type="scientific">Neisseria gonorrhoeae</name>
    <dbReference type="NCBI Taxonomy" id="485"/>
    <lineage>
        <taxon>Bacteria</taxon>
        <taxon>Pseudomonadati</taxon>
        <taxon>Pseudomonadota</taxon>
        <taxon>Betaproteobacteria</taxon>
        <taxon>Neisseriales</taxon>
        <taxon>Neisseriaceae</taxon>
        <taxon>Neisseria</taxon>
    </lineage>
</organism>
<accession>A0A378W0N8</accession>
<sequence>MNAAAVSAVFKERIASHAEHVKKVAHICTTEETTKQALICLYWIF</sequence>
<dbReference type="EMBL" id="UGRI01000001">
    <property type="protein sequence ID" value="SUA24125.1"/>
    <property type="molecule type" value="Genomic_DNA"/>
</dbReference>
<name>A0A378W0N8_NEIGO</name>
<proteinExistence type="predicted"/>
<protein>
    <submittedName>
        <fullName evidence="1">Uncharacterized conserved protein</fullName>
    </submittedName>
</protein>
<evidence type="ECO:0000313" key="1">
    <source>
        <dbReference type="EMBL" id="SUA24125.1"/>
    </source>
</evidence>
<gene>
    <name evidence="1" type="ORF">NCTC11421_02116</name>
</gene>